<dbReference type="PANTHER" id="PTHR40621">
    <property type="entry name" value="TRANSCRIPTION FACTOR KAPC-RELATED"/>
    <property type="match status" value="1"/>
</dbReference>
<dbReference type="GO" id="GO:0000976">
    <property type="term" value="F:transcription cis-regulatory region binding"/>
    <property type="evidence" value="ECO:0007669"/>
    <property type="project" value="InterPro"/>
</dbReference>
<accession>A0A1X2HRJ1</accession>
<organism evidence="6 7">
    <name type="scientific">Syncephalastrum racemosum</name>
    <name type="common">Filamentous fungus</name>
    <dbReference type="NCBI Taxonomy" id="13706"/>
    <lineage>
        <taxon>Eukaryota</taxon>
        <taxon>Fungi</taxon>
        <taxon>Fungi incertae sedis</taxon>
        <taxon>Mucoromycota</taxon>
        <taxon>Mucoromycotina</taxon>
        <taxon>Mucoromycetes</taxon>
        <taxon>Mucorales</taxon>
        <taxon>Syncephalastraceae</taxon>
        <taxon>Syncephalastrum</taxon>
    </lineage>
</organism>
<keyword evidence="3" id="KW-0175">Coiled coil</keyword>
<dbReference type="SUPFAM" id="SSF57959">
    <property type="entry name" value="Leucine zipper domain"/>
    <property type="match status" value="1"/>
</dbReference>
<dbReference type="InParanoid" id="A0A1X2HRJ1"/>
<evidence type="ECO:0000256" key="2">
    <source>
        <dbReference type="ARBA" id="ARBA00023242"/>
    </source>
</evidence>
<dbReference type="PANTHER" id="PTHR40621:SF6">
    <property type="entry name" value="AP-1-LIKE TRANSCRIPTION FACTOR YAP1-RELATED"/>
    <property type="match status" value="1"/>
</dbReference>
<protein>
    <recommendedName>
        <fullName evidence="5">BZIP domain-containing protein</fullName>
    </recommendedName>
</protein>
<evidence type="ECO:0000256" key="4">
    <source>
        <dbReference type="SAM" id="MobiDB-lite"/>
    </source>
</evidence>
<feature type="compositionally biased region" description="Polar residues" evidence="4">
    <location>
        <begin position="62"/>
        <end position="73"/>
    </location>
</feature>
<dbReference type="SMART" id="SM00338">
    <property type="entry name" value="BRLZ"/>
    <property type="match status" value="1"/>
</dbReference>
<dbReference type="EMBL" id="MCGN01000002">
    <property type="protein sequence ID" value="ORZ01516.1"/>
    <property type="molecule type" value="Genomic_DNA"/>
</dbReference>
<dbReference type="Gene3D" id="1.20.5.170">
    <property type="match status" value="1"/>
</dbReference>
<evidence type="ECO:0000313" key="6">
    <source>
        <dbReference type="EMBL" id="ORZ01516.1"/>
    </source>
</evidence>
<reference evidence="6 7" key="1">
    <citation type="submission" date="2016-07" db="EMBL/GenBank/DDBJ databases">
        <title>Pervasive Adenine N6-methylation of Active Genes in Fungi.</title>
        <authorList>
            <consortium name="DOE Joint Genome Institute"/>
            <person name="Mondo S.J."/>
            <person name="Dannebaum R.O."/>
            <person name="Kuo R.C."/>
            <person name="Labutti K."/>
            <person name="Haridas S."/>
            <person name="Kuo A."/>
            <person name="Salamov A."/>
            <person name="Ahrendt S.R."/>
            <person name="Lipzen A."/>
            <person name="Sullivan W."/>
            <person name="Andreopoulos W.B."/>
            <person name="Clum A."/>
            <person name="Lindquist E."/>
            <person name="Daum C."/>
            <person name="Ramamoorthy G.K."/>
            <person name="Gryganskyi A."/>
            <person name="Culley D."/>
            <person name="Magnuson J.K."/>
            <person name="James T.Y."/>
            <person name="O'Malley M.A."/>
            <person name="Stajich J.E."/>
            <person name="Spatafora J.W."/>
            <person name="Visel A."/>
            <person name="Grigoriev I.V."/>
        </authorList>
    </citation>
    <scope>NUCLEOTIDE SEQUENCE [LARGE SCALE GENOMIC DNA]</scope>
    <source>
        <strain evidence="6 7">NRRL 2496</strain>
    </source>
</reference>
<sequence>MSDSNNDEFMKWLFANEPSMKSEDNPELLELVFGDGTDLSFPQPPPHTELSSAPGPGPAAVQSASTSDNMTAVGLTPTSVQMLSSQQQQQQQQFPPAPVPFFPSLDTLPAQPEGIPGLAPTDLDAAQHRRSEDEEEYLSDSQLKMMTSKERRQLRNKISARKFRNRRKEYITMLEAEVQKQKAENNQLRLEVTWIRTTADKLQKENDQLRLELVLCKEGIKPRRQNVPSLSPPSHDSSSTASNTSPPNTQYDTWDLVIPSQQQQHHPQQRLSMPVQPQPYQPHQQHPHSGHVQQQRQNHQRSQPQHHHHTYLSHAIMPRWDLNTILEKEREQTPTTISNLFDQYPLLAPALMQIILTQTMTMTTNELMANAKLLPPPPDLSPEDSSSRFQELFFGSPKLSHSTLHRRPTGIISEKEIRSLWTGFQKDQMTQAMTKTEESLFEEDEYEHPWDTPRFNMFGRPVPDYCPLWYIQRLFCRFMYTVVIARYPQLEGPCQDYLPICEKFRRPALVM</sequence>
<proteinExistence type="predicted"/>
<dbReference type="PROSITE" id="PS50217">
    <property type="entry name" value="BZIP"/>
    <property type="match status" value="1"/>
</dbReference>
<feature type="domain" description="BZIP" evidence="5">
    <location>
        <begin position="146"/>
        <end position="209"/>
    </location>
</feature>
<evidence type="ECO:0000256" key="3">
    <source>
        <dbReference type="SAM" id="Coils"/>
    </source>
</evidence>
<feature type="compositionally biased region" description="Low complexity" evidence="4">
    <location>
        <begin position="290"/>
        <end position="303"/>
    </location>
</feature>
<feature type="coiled-coil region" evidence="3">
    <location>
        <begin position="171"/>
        <end position="219"/>
    </location>
</feature>
<dbReference type="InterPro" id="IPR050936">
    <property type="entry name" value="AP-1-like"/>
</dbReference>
<feature type="region of interest" description="Disordered" evidence="4">
    <location>
        <begin position="17"/>
        <end position="73"/>
    </location>
</feature>
<dbReference type="PROSITE" id="PS00036">
    <property type="entry name" value="BZIP_BASIC"/>
    <property type="match status" value="1"/>
</dbReference>
<feature type="region of interest" description="Disordered" evidence="4">
    <location>
        <begin position="223"/>
        <end position="311"/>
    </location>
</feature>
<keyword evidence="2" id="KW-0539">Nucleus</keyword>
<keyword evidence="7" id="KW-1185">Reference proteome</keyword>
<dbReference type="Pfam" id="PF00170">
    <property type="entry name" value="bZIP_1"/>
    <property type="match status" value="1"/>
</dbReference>
<dbReference type="STRING" id="13706.A0A1X2HRJ1"/>
<evidence type="ECO:0000313" key="7">
    <source>
        <dbReference type="Proteomes" id="UP000242180"/>
    </source>
</evidence>
<dbReference type="GO" id="GO:0090575">
    <property type="term" value="C:RNA polymerase II transcription regulator complex"/>
    <property type="evidence" value="ECO:0007669"/>
    <property type="project" value="TreeGrafter"/>
</dbReference>
<gene>
    <name evidence="6" type="ORF">BCR43DRAFT_487058</name>
</gene>
<dbReference type="OrthoDB" id="5571888at2759"/>
<dbReference type="CDD" id="cd14810">
    <property type="entry name" value="bZIP_u1"/>
    <property type="match status" value="1"/>
</dbReference>
<comment type="subcellular location">
    <subcellularLocation>
        <location evidence="1">Nucleus</location>
    </subcellularLocation>
</comment>
<feature type="compositionally biased region" description="Low complexity" evidence="4">
    <location>
        <begin position="228"/>
        <end position="249"/>
    </location>
</feature>
<name>A0A1X2HRJ1_SYNRA</name>
<dbReference type="GO" id="GO:0001228">
    <property type="term" value="F:DNA-binding transcription activator activity, RNA polymerase II-specific"/>
    <property type="evidence" value="ECO:0007669"/>
    <property type="project" value="TreeGrafter"/>
</dbReference>
<comment type="caution">
    <text evidence="6">The sequence shown here is derived from an EMBL/GenBank/DDBJ whole genome shotgun (WGS) entry which is preliminary data.</text>
</comment>
<dbReference type="InterPro" id="IPR004827">
    <property type="entry name" value="bZIP"/>
</dbReference>
<dbReference type="Proteomes" id="UP000242180">
    <property type="component" value="Unassembled WGS sequence"/>
</dbReference>
<evidence type="ECO:0000256" key="1">
    <source>
        <dbReference type="ARBA" id="ARBA00004123"/>
    </source>
</evidence>
<dbReference type="OMA" id="RTYLPIC"/>
<dbReference type="AlphaFoldDB" id="A0A1X2HRJ1"/>
<dbReference type="InterPro" id="IPR046347">
    <property type="entry name" value="bZIP_sf"/>
</dbReference>
<evidence type="ECO:0000259" key="5">
    <source>
        <dbReference type="PROSITE" id="PS50217"/>
    </source>
</evidence>